<dbReference type="InterPro" id="IPR007111">
    <property type="entry name" value="NACHT_NTPase"/>
</dbReference>
<keyword evidence="2" id="KW-0732">Signal</keyword>
<comment type="caution">
    <text evidence="4">The sequence shown here is derived from an EMBL/GenBank/DDBJ whole genome shotgun (WGS) entry which is preliminary data.</text>
</comment>
<feature type="transmembrane region" description="Helical" evidence="1">
    <location>
        <begin position="35"/>
        <end position="53"/>
    </location>
</feature>
<sequence>MKVAVAALSAAVATAGAIAVNIATSSKAVAWNDPVWLLVVLTTAASGYLTYRLNASDYPGSRVSTAAAGAGLSRMVAAQWRREEEFQHIEHPYPLPLSWRVAPEEIMDNWANIRLAGPGESVAPIPLANSLPHILDVFDSIPSGRLVILGAGGSGKSVLARRLGLDMVSARRAEGRVPVIFHLCTWDPRLVSYQVWMAQQLVREQPSLLAPTATGSTVATALIEEGRILPILDGFDEVAEGLRRDVLRLLGEASGPLVLTSRSAEYAAHARRIPLAKSAVIELSPLEFPTVADYLRRSGRQRQAARADDETGWAAVFAALATKPYAGRVVTLKKAFSTPLIVSLARSVYEDPEASDPTELLDRRRFASHIQIESSLLHGFLPAVYRTTAARGPRAPWNGGDSGMAEKYLRTIAVDLDRRGDWEISWWTMPDMLSRPMRALILGGLGGIGVIAAIMLVGWDDFGTTFSVAVACAVSVTASACFGFGSFRVRPVTVRMVPRADWRTLTVLLGVSGLIWTAIWMISPADRGFNAGIIHAAVAKLVRASGTGVSEALHQVIDGIPRYFTYLGTVGTAVGLAGWLVGHVSRTRPLLRALLFVVAGTSAVAGSTIVVGLVLLVDEGGAHAAWRSGAGVFAMVIASALAAFVAARAVSRRWKSSRGRDYFVERALASFGYGMLVSLVVAVVFGLLGVAARHAQVVAPAPDFDGGLTAEQRAYAELPTALQYLYQVSSAVLGGIDLGLPLAFAVSLGAGIALSLVGAFTAPMDVTAVPNAAYLFRQDRTSSVVLLVAGGVFAGVLSIEFNAAASRFLVGFVITAVFVMATTAWGRWTIFARFWMTLTGALPWRALDFLEDAHERGVLRQSGGGYQFRHSAIQRHLADQRRTAPTHRC</sequence>
<feature type="transmembrane region" description="Helical" evidence="1">
    <location>
        <begin position="593"/>
        <end position="617"/>
    </location>
</feature>
<keyword evidence="5" id="KW-1185">Reference proteome</keyword>
<dbReference type="Pfam" id="PF05729">
    <property type="entry name" value="NACHT"/>
    <property type="match status" value="1"/>
</dbReference>
<dbReference type="Gene3D" id="3.40.50.300">
    <property type="entry name" value="P-loop containing nucleotide triphosphate hydrolases"/>
    <property type="match status" value="1"/>
</dbReference>
<dbReference type="AlphaFoldDB" id="A0A919JD81"/>
<dbReference type="InterPro" id="IPR027417">
    <property type="entry name" value="P-loop_NTPase"/>
</dbReference>
<feature type="transmembrane region" description="Helical" evidence="1">
    <location>
        <begin position="629"/>
        <end position="650"/>
    </location>
</feature>
<proteinExistence type="predicted"/>
<dbReference type="Proteomes" id="UP000647172">
    <property type="component" value="Unassembled WGS sequence"/>
</dbReference>
<feature type="domain" description="NACHT" evidence="3">
    <location>
        <begin position="144"/>
        <end position="271"/>
    </location>
</feature>
<feature type="transmembrane region" description="Helical" evidence="1">
    <location>
        <begin position="465"/>
        <end position="484"/>
    </location>
</feature>
<feature type="transmembrane region" description="Helical" evidence="1">
    <location>
        <begin position="439"/>
        <end position="459"/>
    </location>
</feature>
<feature type="transmembrane region" description="Helical" evidence="1">
    <location>
        <begin position="671"/>
        <end position="692"/>
    </location>
</feature>
<feature type="transmembrane region" description="Helical" evidence="1">
    <location>
        <begin position="505"/>
        <end position="522"/>
    </location>
</feature>
<organism evidence="4 5">
    <name type="scientific">Actinoplanes nipponensis</name>
    <dbReference type="NCBI Taxonomy" id="135950"/>
    <lineage>
        <taxon>Bacteria</taxon>
        <taxon>Bacillati</taxon>
        <taxon>Actinomycetota</taxon>
        <taxon>Actinomycetes</taxon>
        <taxon>Micromonosporales</taxon>
        <taxon>Micromonosporaceae</taxon>
        <taxon>Actinoplanes</taxon>
    </lineage>
</organism>
<dbReference type="SUPFAM" id="SSF52540">
    <property type="entry name" value="P-loop containing nucleoside triphosphate hydrolases"/>
    <property type="match status" value="1"/>
</dbReference>
<feature type="transmembrane region" description="Helical" evidence="1">
    <location>
        <begin position="805"/>
        <end position="826"/>
    </location>
</feature>
<reference evidence="4" key="1">
    <citation type="submission" date="2021-01" db="EMBL/GenBank/DDBJ databases">
        <title>Whole genome shotgun sequence of Actinoplanes nipponensis NBRC 14063.</title>
        <authorList>
            <person name="Komaki H."/>
            <person name="Tamura T."/>
        </authorList>
    </citation>
    <scope>NUCLEOTIDE SEQUENCE</scope>
    <source>
        <strain evidence="4">NBRC 14063</strain>
    </source>
</reference>
<feature type="transmembrane region" description="Helical" evidence="1">
    <location>
        <begin position="781"/>
        <end position="799"/>
    </location>
</feature>
<evidence type="ECO:0000256" key="2">
    <source>
        <dbReference type="SAM" id="SignalP"/>
    </source>
</evidence>
<gene>
    <name evidence="4" type="ORF">Ani05nite_03010</name>
</gene>
<evidence type="ECO:0000313" key="5">
    <source>
        <dbReference type="Proteomes" id="UP000647172"/>
    </source>
</evidence>
<evidence type="ECO:0000313" key="4">
    <source>
        <dbReference type="EMBL" id="GIE46767.1"/>
    </source>
</evidence>
<protein>
    <recommendedName>
        <fullName evidence="3">NACHT domain-containing protein</fullName>
    </recommendedName>
</protein>
<feature type="transmembrane region" description="Helical" evidence="1">
    <location>
        <begin position="563"/>
        <end position="581"/>
    </location>
</feature>
<feature type="transmembrane region" description="Helical" evidence="1">
    <location>
        <begin position="738"/>
        <end position="760"/>
    </location>
</feature>
<feature type="signal peptide" evidence="2">
    <location>
        <begin position="1"/>
        <end position="19"/>
    </location>
</feature>
<accession>A0A919JD81</accession>
<dbReference type="EMBL" id="BOMQ01000008">
    <property type="protein sequence ID" value="GIE46767.1"/>
    <property type="molecule type" value="Genomic_DNA"/>
</dbReference>
<feature type="chain" id="PRO_5038483085" description="NACHT domain-containing protein" evidence="2">
    <location>
        <begin position="20"/>
        <end position="889"/>
    </location>
</feature>
<dbReference type="RefSeq" id="WP_377880043.1">
    <property type="nucleotide sequence ID" value="NZ_JBHMDK010000001.1"/>
</dbReference>
<evidence type="ECO:0000259" key="3">
    <source>
        <dbReference type="PROSITE" id="PS50837"/>
    </source>
</evidence>
<evidence type="ECO:0000256" key="1">
    <source>
        <dbReference type="SAM" id="Phobius"/>
    </source>
</evidence>
<keyword evidence="1" id="KW-0472">Membrane</keyword>
<name>A0A919JD81_9ACTN</name>
<keyword evidence="1" id="KW-1133">Transmembrane helix</keyword>
<dbReference type="PROSITE" id="PS50837">
    <property type="entry name" value="NACHT"/>
    <property type="match status" value="1"/>
</dbReference>
<keyword evidence="1" id="KW-0812">Transmembrane</keyword>